<accession>A0AAD5Y999</accession>
<evidence type="ECO:0000256" key="9">
    <source>
        <dbReference type="RuleBase" id="RU000488"/>
    </source>
</evidence>
<feature type="region of interest" description="Disordered" evidence="10">
    <location>
        <begin position="422"/>
        <end position="455"/>
    </location>
</feature>
<gene>
    <name evidence="11" type="ORF">NLI96_g11287</name>
</gene>
<dbReference type="InterPro" id="IPR050391">
    <property type="entry name" value="Mito_Metabolite_Transporter"/>
</dbReference>
<dbReference type="Pfam" id="PF00153">
    <property type="entry name" value="Mito_carr"/>
    <property type="match status" value="1"/>
</dbReference>
<name>A0AAD5Y999_9APHY</name>
<keyword evidence="7 8" id="KW-0472">Membrane</keyword>
<comment type="caution">
    <text evidence="11">The sequence shown here is derived from an EMBL/GenBank/DDBJ whole genome shotgun (WGS) entry which is preliminary data.</text>
</comment>
<evidence type="ECO:0000256" key="2">
    <source>
        <dbReference type="ARBA" id="ARBA00006375"/>
    </source>
</evidence>
<dbReference type="Proteomes" id="UP001212997">
    <property type="component" value="Unassembled WGS sequence"/>
</dbReference>
<evidence type="ECO:0000256" key="3">
    <source>
        <dbReference type="ARBA" id="ARBA00022448"/>
    </source>
</evidence>
<dbReference type="InterPro" id="IPR023395">
    <property type="entry name" value="MCP_dom_sf"/>
</dbReference>
<dbReference type="PROSITE" id="PS50920">
    <property type="entry name" value="SOLCAR"/>
    <property type="match status" value="1"/>
</dbReference>
<comment type="subcellular location">
    <subcellularLocation>
        <location evidence="1">Membrane</location>
        <topology evidence="1">Multi-pass membrane protein</topology>
    </subcellularLocation>
</comment>
<evidence type="ECO:0000256" key="8">
    <source>
        <dbReference type="PROSITE-ProRule" id="PRU00282"/>
    </source>
</evidence>
<evidence type="ECO:0000256" key="4">
    <source>
        <dbReference type="ARBA" id="ARBA00022692"/>
    </source>
</evidence>
<evidence type="ECO:0000313" key="12">
    <source>
        <dbReference type="Proteomes" id="UP001212997"/>
    </source>
</evidence>
<keyword evidence="3 9" id="KW-0813">Transport</keyword>
<dbReference type="GO" id="GO:0016020">
    <property type="term" value="C:membrane"/>
    <property type="evidence" value="ECO:0007669"/>
    <property type="project" value="UniProtKB-SubCell"/>
</dbReference>
<comment type="similarity">
    <text evidence="2 9">Belongs to the mitochondrial carrier (TC 2.A.29) family.</text>
</comment>
<dbReference type="PANTHER" id="PTHR45618">
    <property type="entry name" value="MITOCHONDRIAL DICARBOXYLATE CARRIER-RELATED"/>
    <property type="match status" value="1"/>
</dbReference>
<organism evidence="11 12">
    <name type="scientific">Meripilus lineatus</name>
    <dbReference type="NCBI Taxonomy" id="2056292"/>
    <lineage>
        <taxon>Eukaryota</taxon>
        <taxon>Fungi</taxon>
        <taxon>Dikarya</taxon>
        <taxon>Basidiomycota</taxon>
        <taxon>Agaricomycotina</taxon>
        <taxon>Agaricomycetes</taxon>
        <taxon>Polyporales</taxon>
        <taxon>Meripilaceae</taxon>
        <taxon>Meripilus</taxon>
    </lineage>
</organism>
<dbReference type="SUPFAM" id="SSF103506">
    <property type="entry name" value="Mitochondrial carrier"/>
    <property type="match status" value="1"/>
</dbReference>
<feature type="region of interest" description="Disordered" evidence="10">
    <location>
        <begin position="123"/>
        <end position="160"/>
    </location>
</feature>
<evidence type="ECO:0000256" key="7">
    <source>
        <dbReference type="ARBA" id="ARBA00023136"/>
    </source>
</evidence>
<protein>
    <recommendedName>
        <fullName evidence="13">Mitochondrial carrier</fullName>
    </recommendedName>
</protein>
<evidence type="ECO:0008006" key="13">
    <source>
        <dbReference type="Google" id="ProtNLM"/>
    </source>
</evidence>
<evidence type="ECO:0000256" key="6">
    <source>
        <dbReference type="ARBA" id="ARBA00022989"/>
    </source>
</evidence>
<feature type="compositionally biased region" description="Basic residues" evidence="10">
    <location>
        <begin position="423"/>
        <end position="432"/>
    </location>
</feature>
<reference evidence="11" key="1">
    <citation type="submission" date="2022-07" db="EMBL/GenBank/DDBJ databases">
        <title>Genome Sequence of Physisporinus lineatus.</title>
        <authorList>
            <person name="Buettner E."/>
        </authorList>
    </citation>
    <scope>NUCLEOTIDE SEQUENCE</scope>
    <source>
        <strain evidence="11">VT162</strain>
    </source>
</reference>
<keyword evidence="12" id="KW-1185">Reference proteome</keyword>
<dbReference type="AlphaFoldDB" id="A0AAD5Y999"/>
<dbReference type="EMBL" id="JANAWD010000732">
    <property type="protein sequence ID" value="KAJ3476252.1"/>
    <property type="molecule type" value="Genomic_DNA"/>
</dbReference>
<proteinExistence type="inferred from homology"/>
<evidence type="ECO:0000256" key="10">
    <source>
        <dbReference type="SAM" id="MobiDB-lite"/>
    </source>
</evidence>
<sequence length="499" mass="54343">MNTPPTSLRDLYSTPPNAWSFVPSPPSNATTSALAVNDSTSYQWSTRPAPNPLFDLSASLSGDDSGLDAKVLVQSLLASALLQYATTALSIPWDVGKTLLQVQWVPKDAGNIAPGAVLATDEYEEEELDDHSSNGDDSYFTEPNNAEDSPPSGAGPRRLSDDRGYIVRQSVLEEGTIPEYVIPVGSADGTWGMMKRLGRFRPEGWLSLWKVTEAISLGLQPVLQSILESIFVPVIPGTSSIPPSFSSSLLSAQLASHVLTGFILSPLDLVRTRLIVQSALPRYRSYSGPIDALQQILTDEGGLSGVYLHPHLLFPTLIDCTLRSLVPFVLPGLVSSYLSFGGVLITAETHPFMWGVSELLGTCASFLITLPFETVRRRLQVQVRGVAQPIKACVEIRPAPYNGIVDALWHILTEERSDLPLKPSKRRRRKSVGSKGKIREVKEGEKEENESEEHESWLRHTGIGQLYRGLGMRVGASVIVFVLAMLSGGDEQDAGWAEL</sequence>
<keyword evidence="5" id="KW-0677">Repeat</keyword>
<dbReference type="InterPro" id="IPR018108">
    <property type="entry name" value="MCP_transmembrane"/>
</dbReference>
<feature type="repeat" description="Solcar" evidence="8">
    <location>
        <begin position="243"/>
        <end position="333"/>
    </location>
</feature>
<keyword evidence="6" id="KW-1133">Transmembrane helix</keyword>
<evidence type="ECO:0000313" key="11">
    <source>
        <dbReference type="EMBL" id="KAJ3476252.1"/>
    </source>
</evidence>
<evidence type="ECO:0000256" key="5">
    <source>
        <dbReference type="ARBA" id="ARBA00022737"/>
    </source>
</evidence>
<dbReference type="Gene3D" id="1.50.40.10">
    <property type="entry name" value="Mitochondrial carrier domain"/>
    <property type="match status" value="1"/>
</dbReference>
<keyword evidence="4 8" id="KW-0812">Transmembrane</keyword>
<evidence type="ECO:0000256" key="1">
    <source>
        <dbReference type="ARBA" id="ARBA00004141"/>
    </source>
</evidence>